<sequence length="222" mass="24731">MAKKRRQAKIPTPAWDRPRGTIGSRVLGRGFQFYGAVAVGLLLGLAGAILGYGVLADYLETQARPGSTALQVDDTRFRLDHFSNRLRMFVDQNGGPGVVDRVSALSQVPGLLIREEIVRRFAGEFDITASEEEILQEIALQPFAVGIDPDDETFDVVYQQELDRIGLSELEFRDMIEAAVLQTKLLEMFEAELSPSAESVRYRQILVSTDETAQEIRDQIEA</sequence>
<evidence type="ECO:0008006" key="3">
    <source>
        <dbReference type="Google" id="ProtNLM"/>
    </source>
</evidence>
<evidence type="ECO:0000256" key="1">
    <source>
        <dbReference type="SAM" id="Phobius"/>
    </source>
</evidence>
<accession>A0A0F9GFC2</accession>
<dbReference type="SUPFAM" id="SSF109998">
    <property type="entry name" value="Triger factor/SurA peptide-binding domain-like"/>
    <property type="match status" value="1"/>
</dbReference>
<dbReference type="Pfam" id="PF13624">
    <property type="entry name" value="SurA_N_3"/>
    <property type="match status" value="1"/>
</dbReference>
<feature type="non-terminal residue" evidence="2">
    <location>
        <position position="222"/>
    </location>
</feature>
<protein>
    <recommendedName>
        <fullName evidence="3">PpiC domain-containing protein</fullName>
    </recommendedName>
</protein>
<dbReference type="InterPro" id="IPR027304">
    <property type="entry name" value="Trigger_fact/SurA_dom_sf"/>
</dbReference>
<comment type="caution">
    <text evidence="2">The sequence shown here is derived from an EMBL/GenBank/DDBJ whole genome shotgun (WGS) entry which is preliminary data.</text>
</comment>
<keyword evidence="1" id="KW-0472">Membrane</keyword>
<name>A0A0F9GFC2_9ZZZZ</name>
<dbReference type="EMBL" id="LAZR01018163">
    <property type="protein sequence ID" value="KKL97463.1"/>
    <property type="molecule type" value="Genomic_DNA"/>
</dbReference>
<keyword evidence="1" id="KW-1133">Transmembrane helix</keyword>
<dbReference type="AlphaFoldDB" id="A0A0F9GFC2"/>
<feature type="transmembrane region" description="Helical" evidence="1">
    <location>
        <begin position="33"/>
        <end position="55"/>
    </location>
</feature>
<keyword evidence="1" id="KW-0812">Transmembrane</keyword>
<reference evidence="2" key="1">
    <citation type="journal article" date="2015" name="Nature">
        <title>Complex archaea that bridge the gap between prokaryotes and eukaryotes.</title>
        <authorList>
            <person name="Spang A."/>
            <person name="Saw J.H."/>
            <person name="Jorgensen S.L."/>
            <person name="Zaremba-Niedzwiedzka K."/>
            <person name="Martijn J."/>
            <person name="Lind A.E."/>
            <person name="van Eijk R."/>
            <person name="Schleper C."/>
            <person name="Guy L."/>
            <person name="Ettema T.J."/>
        </authorList>
    </citation>
    <scope>NUCLEOTIDE SEQUENCE</scope>
</reference>
<gene>
    <name evidence="2" type="ORF">LCGC14_1834270</name>
</gene>
<proteinExistence type="predicted"/>
<evidence type="ECO:0000313" key="2">
    <source>
        <dbReference type="EMBL" id="KKL97463.1"/>
    </source>
</evidence>
<organism evidence="2">
    <name type="scientific">marine sediment metagenome</name>
    <dbReference type="NCBI Taxonomy" id="412755"/>
    <lineage>
        <taxon>unclassified sequences</taxon>
        <taxon>metagenomes</taxon>
        <taxon>ecological metagenomes</taxon>
    </lineage>
</organism>